<keyword evidence="2" id="KW-1185">Reference proteome</keyword>
<sequence length="136" mass="15631">MPCSLLDPSGKLIELTRRYLINPHTNPSNQHSYTYSAAGRGQILLRPHRRSRTSASRVPRSPPHACRLQRDDPLSHGEPLLALGHLQLRLRHGTICQTRASCIWQLVLRFLRMIDCIWSISYNPEWRTESELGTLI</sequence>
<dbReference type="Proteomes" id="UP000016931">
    <property type="component" value="Unassembled WGS sequence"/>
</dbReference>
<dbReference type="RefSeq" id="XP_016756232.1">
    <property type="nucleotide sequence ID" value="XM_016907419.1"/>
</dbReference>
<reference evidence="1 2" key="1">
    <citation type="journal article" date="2012" name="PLoS Pathog.">
        <title>Diverse lifestyles and strategies of plant pathogenesis encoded in the genomes of eighteen Dothideomycetes fungi.</title>
        <authorList>
            <person name="Ohm R.A."/>
            <person name="Feau N."/>
            <person name="Henrissat B."/>
            <person name="Schoch C.L."/>
            <person name="Horwitz B.A."/>
            <person name="Barry K.W."/>
            <person name="Condon B.J."/>
            <person name="Copeland A.C."/>
            <person name="Dhillon B."/>
            <person name="Glaser F."/>
            <person name="Hesse C.N."/>
            <person name="Kosti I."/>
            <person name="LaButti K."/>
            <person name="Lindquist E.A."/>
            <person name="Lucas S."/>
            <person name="Salamov A.A."/>
            <person name="Bradshaw R.E."/>
            <person name="Ciuffetti L."/>
            <person name="Hamelin R.C."/>
            <person name="Kema G.H.J."/>
            <person name="Lawrence C."/>
            <person name="Scott J.A."/>
            <person name="Spatafora J.W."/>
            <person name="Turgeon B.G."/>
            <person name="de Wit P.J.G.M."/>
            <person name="Zhong S."/>
            <person name="Goodwin S.B."/>
            <person name="Grigoriev I.V."/>
        </authorList>
    </citation>
    <scope>NUCLEOTIDE SEQUENCE [LARGE SCALE GENOMIC DNA]</scope>
    <source>
        <strain evidence="1 2">SO2202</strain>
    </source>
</reference>
<dbReference type="HOGENOM" id="CLU_1876721_0_0_1"/>
<dbReference type="GeneID" id="27904556"/>
<name>M3CWR0_SPHMS</name>
<proteinExistence type="predicted"/>
<dbReference type="AlphaFoldDB" id="M3CWR0"/>
<evidence type="ECO:0000313" key="2">
    <source>
        <dbReference type="Proteomes" id="UP000016931"/>
    </source>
</evidence>
<protein>
    <submittedName>
        <fullName evidence="1">Uncharacterized protein</fullName>
    </submittedName>
</protein>
<organism evidence="1 2">
    <name type="scientific">Sphaerulina musiva (strain SO2202)</name>
    <name type="common">Poplar stem canker fungus</name>
    <name type="synonym">Septoria musiva</name>
    <dbReference type="NCBI Taxonomy" id="692275"/>
    <lineage>
        <taxon>Eukaryota</taxon>
        <taxon>Fungi</taxon>
        <taxon>Dikarya</taxon>
        <taxon>Ascomycota</taxon>
        <taxon>Pezizomycotina</taxon>
        <taxon>Dothideomycetes</taxon>
        <taxon>Dothideomycetidae</taxon>
        <taxon>Mycosphaerellales</taxon>
        <taxon>Mycosphaerellaceae</taxon>
        <taxon>Sphaerulina</taxon>
    </lineage>
</organism>
<dbReference type="EMBL" id="KB456272">
    <property type="protein sequence ID" value="EMF08111.1"/>
    <property type="molecule type" value="Genomic_DNA"/>
</dbReference>
<accession>M3CWR0</accession>
<gene>
    <name evidence="1" type="ORF">SEPMUDRAFT_152393</name>
</gene>
<evidence type="ECO:0000313" key="1">
    <source>
        <dbReference type="EMBL" id="EMF08111.1"/>
    </source>
</evidence>